<evidence type="ECO:0000313" key="2">
    <source>
        <dbReference type="EMBL" id="OBS21523.1"/>
    </source>
</evidence>
<dbReference type="Proteomes" id="UP000091967">
    <property type="component" value="Unassembled WGS sequence"/>
</dbReference>
<feature type="domain" description="2EXR" evidence="1">
    <location>
        <begin position="23"/>
        <end position="126"/>
    </location>
</feature>
<gene>
    <name evidence="2" type="ORF">FPOA_07860</name>
</gene>
<organism evidence="2 3">
    <name type="scientific">Fusarium poae</name>
    <dbReference type="NCBI Taxonomy" id="36050"/>
    <lineage>
        <taxon>Eukaryota</taxon>
        <taxon>Fungi</taxon>
        <taxon>Dikarya</taxon>
        <taxon>Ascomycota</taxon>
        <taxon>Pezizomycotina</taxon>
        <taxon>Sordariomycetes</taxon>
        <taxon>Hypocreomycetidae</taxon>
        <taxon>Hypocreales</taxon>
        <taxon>Nectriaceae</taxon>
        <taxon>Fusarium</taxon>
    </lineage>
</organism>
<comment type="caution">
    <text evidence="2">The sequence shown here is derived from an EMBL/GenBank/DDBJ whole genome shotgun (WGS) entry which is preliminary data.</text>
</comment>
<protein>
    <recommendedName>
        <fullName evidence="1">2EXR domain-containing protein</fullName>
    </recommendedName>
</protein>
<sequence>MTCPDTQRYLQIFNPAPETCTDFHQFARFPPEIRCLIWEQALSHERWIRIFLTSHNNDNTGRLMNFGRYYLCIYSRRNMSKLFRTTHESRRVALGFYRVQIPCFTRDWDREENKTTLYICPELDTLEVAGLKFFELFAYDVWARDRLRVGLVNLATRGVNTRFYTDWALDGRDKALLKQALLRIERFTVLNRDSKQKWLGDNLRDPTPLPSDPVHRACPLFGNTIGFERLPYDPRLCEEHLKQIFTGPRDPRMQFHAWFRVLGLLGIKHDHKVDYRYGMCHQNHSRGAQFGQDRNAAAEWVRKDEERFQSSLKTFCEVDGRYYSSPESQGLEEVPQQAIGFWLFPLKSLEPLVDPGIWFRNYAGRRTRGHFYFKRVLDMTKHKPELCLSIMH</sequence>
<keyword evidence="3" id="KW-1185">Reference proteome</keyword>
<proteinExistence type="predicted"/>
<dbReference type="OMA" id="RIMIWRE"/>
<evidence type="ECO:0000313" key="3">
    <source>
        <dbReference type="Proteomes" id="UP000091967"/>
    </source>
</evidence>
<dbReference type="EMBL" id="LYXU01000003">
    <property type="protein sequence ID" value="OBS21523.1"/>
    <property type="molecule type" value="Genomic_DNA"/>
</dbReference>
<dbReference type="PANTHER" id="PTHR35910">
    <property type="entry name" value="2EXR DOMAIN-CONTAINING PROTEIN"/>
    <property type="match status" value="1"/>
</dbReference>
<reference evidence="2 3" key="1">
    <citation type="submission" date="2016-06" db="EMBL/GenBank/DDBJ databases">
        <title>Living apart together: crosstalk between the core and supernumerary genomes in a fungal plant pathogen.</title>
        <authorList>
            <person name="Vanheule A."/>
            <person name="Audenaert K."/>
            <person name="Warris S."/>
            <person name="Van De Geest H."/>
            <person name="Schijlen E."/>
            <person name="Hofte M."/>
            <person name="De Saeger S."/>
            <person name="Haesaert G."/>
            <person name="Waalwijk C."/>
            <person name="Van Der Lee T."/>
        </authorList>
    </citation>
    <scope>NUCLEOTIDE SEQUENCE [LARGE SCALE GENOMIC DNA]</scope>
    <source>
        <strain evidence="2 3">2516</strain>
    </source>
</reference>
<dbReference type="AlphaFoldDB" id="A0A1B8ALV1"/>
<dbReference type="Pfam" id="PF20150">
    <property type="entry name" value="2EXR"/>
    <property type="match status" value="1"/>
</dbReference>
<name>A0A1B8ALV1_FUSPO</name>
<accession>A0A1B8ALV1</accession>
<dbReference type="STRING" id="36050.A0A1B8ALV1"/>
<evidence type="ECO:0000259" key="1">
    <source>
        <dbReference type="Pfam" id="PF20150"/>
    </source>
</evidence>
<dbReference type="PANTHER" id="PTHR35910:SF1">
    <property type="entry name" value="2EXR DOMAIN-CONTAINING PROTEIN"/>
    <property type="match status" value="1"/>
</dbReference>
<dbReference type="InterPro" id="IPR045518">
    <property type="entry name" value="2EXR"/>
</dbReference>